<evidence type="ECO:0000313" key="9">
    <source>
        <dbReference type="EMBL" id="MCC2176342.1"/>
    </source>
</evidence>
<evidence type="ECO:0000256" key="1">
    <source>
        <dbReference type="ARBA" id="ARBA00004651"/>
    </source>
</evidence>
<accession>A0AAW4W0I7</accession>
<evidence type="ECO:0000256" key="3">
    <source>
        <dbReference type="ARBA" id="ARBA00022475"/>
    </source>
</evidence>
<dbReference type="Proteomes" id="UP001298753">
    <property type="component" value="Unassembled WGS sequence"/>
</dbReference>
<name>A0AAW4W0I7_9FIRM</name>
<feature type="transmembrane region" description="Helical" evidence="8">
    <location>
        <begin position="164"/>
        <end position="181"/>
    </location>
</feature>
<evidence type="ECO:0000256" key="6">
    <source>
        <dbReference type="ARBA" id="ARBA00023065"/>
    </source>
</evidence>
<keyword evidence="4 8" id="KW-0812">Transmembrane</keyword>
<evidence type="ECO:0000256" key="2">
    <source>
        <dbReference type="ARBA" id="ARBA00022448"/>
    </source>
</evidence>
<keyword evidence="10" id="KW-1185">Reference proteome</keyword>
<keyword evidence="5 8" id="KW-1133">Transmembrane helix</keyword>
<proteinExistence type="predicted"/>
<evidence type="ECO:0000313" key="10">
    <source>
        <dbReference type="Proteomes" id="UP001298753"/>
    </source>
</evidence>
<feature type="transmembrane region" description="Helical" evidence="8">
    <location>
        <begin position="201"/>
        <end position="221"/>
    </location>
</feature>
<dbReference type="RefSeq" id="WP_227600321.1">
    <property type="nucleotide sequence ID" value="NZ_DBGBDM010000019.1"/>
</dbReference>
<keyword evidence="2" id="KW-0813">Transport</keyword>
<sequence length="456" mass="48023">MQTQIFMVHKRHLGLRAPTVLAVGFALTILVGALVLMLPVSAADGQITPFLDALFTAASASCVTGLVTVSTAVHWSVFGKCVILLLIQIGGLGFMSVAAIASFVLRRTITLHERMVMSAGLNLSDGGGIVRLTRRVLFGTFIIEGTGAVLLSCRFVPHYGFPKGITMGVFHAVSAFCNAGFDLMGTPDDPFQSLIGWAEDPLVNITLMALIVLGGLGFFVWSDVWDKHSFCRLRLHTKIVLTATAGLLLFGFGWTLLFEWSNPATLGAFDTPHKLLAAAFESVTLRTAGFNTIDLGALTGPSQAVSCLLMFIGGSPGSTAGGIKTVTAAVLVLTAISAFCGRTTVSAFGRTIAPRSIMNAVTLLMAGGVLCLVGACAIAGIEDAPFHQCLFEAVSAFGTVGVSMGLTPTLAAASRVILIVMMYMGRVGVLTLGVAVFMRRREPPRLKYPDADVFIG</sequence>
<comment type="caution">
    <text evidence="9">The sequence shown here is derived from an EMBL/GenBank/DDBJ whole genome shotgun (WGS) entry which is preliminary data.</text>
</comment>
<reference evidence="9 10" key="1">
    <citation type="submission" date="2021-10" db="EMBL/GenBank/DDBJ databases">
        <title>Anaerobic single-cell dispensing facilitates the cultivation of human gut bacteria.</title>
        <authorList>
            <person name="Afrizal A."/>
        </authorList>
    </citation>
    <scope>NUCLEOTIDE SEQUENCE [LARGE SCALE GENOMIC DNA]</scope>
    <source>
        <strain evidence="9 10">CLA-AA-H270</strain>
    </source>
</reference>
<feature type="transmembrane region" description="Helical" evidence="8">
    <location>
        <begin position="53"/>
        <end position="75"/>
    </location>
</feature>
<dbReference type="PANTHER" id="PTHR32024:SF1">
    <property type="entry name" value="KTR SYSTEM POTASSIUM UPTAKE PROTEIN B"/>
    <property type="match status" value="1"/>
</dbReference>
<dbReference type="Pfam" id="PF02386">
    <property type="entry name" value="TrkH"/>
    <property type="match status" value="1"/>
</dbReference>
<dbReference type="GeneID" id="98660415"/>
<gene>
    <name evidence="9" type="ORF">LKD22_04235</name>
</gene>
<feature type="transmembrane region" description="Helical" evidence="8">
    <location>
        <begin position="82"/>
        <end position="105"/>
    </location>
</feature>
<comment type="subcellular location">
    <subcellularLocation>
        <location evidence="1">Cell membrane</location>
        <topology evidence="1">Multi-pass membrane protein</topology>
    </subcellularLocation>
</comment>
<dbReference type="AlphaFoldDB" id="A0AAW4W0I7"/>
<feature type="transmembrane region" description="Helical" evidence="8">
    <location>
        <begin position="326"/>
        <end position="345"/>
    </location>
</feature>
<dbReference type="GO" id="GO:0030001">
    <property type="term" value="P:metal ion transport"/>
    <property type="evidence" value="ECO:0007669"/>
    <property type="project" value="UniProtKB-ARBA"/>
</dbReference>
<evidence type="ECO:0000256" key="7">
    <source>
        <dbReference type="ARBA" id="ARBA00023136"/>
    </source>
</evidence>
<keyword evidence="7 8" id="KW-0472">Membrane</keyword>
<evidence type="ECO:0000256" key="5">
    <source>
        <dbReference type="ARBA" id="ARBA00022989"/>
    </source>
</evidence>
<dbReference type="PANTHER" id="PTHR32024">
    <property type="entry name" value="TRK SYSTEM POTASSIUM UPTAKE PROTEIN TRKG-RELATED"/>
    <property type="match status" value="1"/>
</dbReference>
<dbReference type="GO" id="GO:0005886">
    <property type="term" value="C:plasma membrane"/>
    <property type="evidence" value="ECO:0007669"/>
    <property type="project" value="UniProtKB-SubCell"/>
</dbReference>
<feature type="transmembrane region" description="Helical" evidence="8">
    <location>
        <begin position="233"/>
        <end position="257"/>
    </location>
</feature>
<feature type="transmembrane region" description="Helical" evidence="8">
    <location>
        <begin position="416"/>
        <end position="438"/>
    </location>
</feature>
<organism evidence="9 10">
    <name type="scientific">Agathobaculum butyriciproducens</name>
    <dbReference type="NCBI Taxonomy" id="1628085"/>
    <lineage>
        <taxon>Bacteria</taxon>
        <taxon>Bacillati</taxon>
        <taxon>Bacillota</taxon>
        <taxon>Clostridia</taxon>
        <taxon>Eubacteriales</taxon>
        <taxon>Butyricicoccaceae</taxon>
        <taxon>Agathobaculum</taxon>
    </lineage>
</organism>
<keyword evidence="3" id="KW-1003">Cell membrane</keyword>
<evidence type="ECO:0000256" key="4">
    <source>
        <dbReference type="ARBA" id="ARBA00022692"/>
    </source>
</evidence>
<keyword evidence="6" id="KW-0406">Ion transport</keyword>
<feature type="transmembrane region" description="Helical" evidence="8">
    <location>
        <begin position="357"/>
        <end position="381"/>
    </location>
</feature>
<dbReference type="InterPro" id="IPR003445">
    <property type="entry name" value="Cat_transpt"/>
</dbReference>
<dbReference type="GO" id="GO:0008324">
    <property type="term" value="F:monoatomic cation transmembrane transporter activity"/>
    <property type="evidence" value="ECO:0007669"/>
    <property type="project" value="InterPro"/>
</dbReference>
<dbReference type="EMBL" id="JAJEPX010000008">
    <property type="protein sequence ID" value="MCC2176342.1"/>
    <property type="molecule type" value="Genomic_DNA"/>
</dbReference>
<feature type="transmembrane region" description="Helical" evidence="8">
    <location>
        <begin position="20"/>
        <end position="41"/>
    </location>
</feature>
<feature type="transmembrane region" description="Helical" evidence="8">
    <location>
        <begin position="136"/>
        <end position="157"/>
    </location>
</feature>
<evidence type="ECO:0000256" key="8">
    <source>
        <dbReference type="SAM" id="Phobius"/>
    </source>
</evidence>
<protein>
    <submittedName>
        <fullName evidence="9">Potassium uptake protein, TrkH family</fullName>
    </submittedName>
</protein>